<dbReference type="AlphaFoldDB" id="A0A6G6Y443"/>
<protein>
    <recommendedName>
        <fullName evidence="3">Flagellar basal body-associated protein FliL</fullName>
    </recommendedName>
</protein>
<evidence type="ECO:0008006" key="3">
    <source>
        <dbReference type="Google" id="ProtNLM"/>
    </source>
</evidence>
<dbReference type="KEGG" id="spzr:G5C33_07840"/>
<keyword evidence="2" id="KW-1185">Reference proteome</keyword>
<evidence type="ECO:0000313" key="2">
    <source>
        <dbReference type="Proteomes" id="UP000501568"/>
    </source>
</evidence>
<gene>
    <name evidence="1" type="ORF">G5C33_07840</name>
</gene>
<accession>A0A6G6Y443</accession>
<name>A0A6G6Y443_9SPHN</name>
<dbReference type="EMBL" id="CP049109">
    <property type="protein sequence ID" value="QIG79714.1"/>
    <property type="molecule type" value="Genomic_DNA"/>
</dbReference>
<reference evidence="1 2" key="1">
    <citation type="submission" date="2020-02" db="EMBL/GenBank/DDBJ databases">
        <authorList>
            <person name="Zheng R.K."/>
            <person name="Sun C.M."/>
        </authorList>
    </citation>
    <scope>NUCLEOTIDE SEQUENCE [LARGE SCALE GENOMIC DNA]</scope>
    <source>
        <strain evidence="2">zrk23</strain>
    </source>
</reference>
<dbReference type="RefSeq" id="WP_165326714.1">
    <property type="nucleotide sequence ID" value="NZ_CP049109.1"/>
</dbReference>
<evidence type="ECO:0000313" key="1">
    <source>
        <dbReference type="EMBL" id="QIG79714.1"/>
    </source>
</evidence>
<dbReference type="Proteomes" id="UP000501568">
    <property type="component" value="Chromosome"/>
</dbReference>
<sequence>MKKILFPLLLLILGIAVGGGAGIAATSVFAPPPARAEAEAAQEAEAEAEQAPTSFVAAERILAPLVFEDGRLAGYVSFDIGLEVPEEQVEFVTARLALLRHAINMRTYRTPLASGPDGMLPSIDGFRDVVEKAAVEAFGDKVVKRVAVTNAAPA</sequence>
<proteinExistence type="predicted"/>
<organism evidence="1 2">
    <name type="scientific">Stakelama tenebrarum</name>
    <dbReference type="NCBI Taxonomy" id="2711215"/>
    <lineage>
        <taxon>Bacteria</taxon>
        <taxon>Pseudomonadati</taxon>
        <taxon>Pseudomonadota</taxon>
        <taxon>Alphaproteobacteria</taxon>
        <taxon>Sphingomonadales</taxon>
        <taxon>Sphingomonadaceae</taxon>
        <taxon>Stakelama</taxon>
    </lineage>
</organism>